<evidence type="ECO:0000256" key="1">
    <source>
        <dbReference type="SAM" id="MobiDB-lite"/>
    </source>
</evidence>
<feature type="non-terminal residue" evidence="2">
    <location>
        <position position="1"/>
    </location>
</feature>
<protein>
    <submittedName>
        <fullName evidence="2">Uncharacterized protein</fullName>
    </submittedName>
</protein>
<dbReference type="EMBL" id="CADCWI010000069">
    <property type="protein sequence ID" value="CAA9554431.1"/>
    <property type="molecule type" value="Genomic_DNA"/>
</dbReference>
<name>A0A6J4UP34_9BACT</name>
<feature type="region of interest" description="Disordered" evidence="1">
    <location>
        <begin position="176"/>
        <end position="204"/>
    </location>
</feature>
<reference evidence="2" key="1">
    <citation type="submission" date="2020-02" db="EMBL/GenBank/DDBJ databases">
        <authorList>
            <person name="Meier V. D."/>
        </authorList>
    </citation>
    <scope>NUCLEOTIDE SEQUENCE</scope>
    <source>
        <strain evidence="2">AVDCRST_MAG43</strain>
    </source>
</reference>
<accession>A0A6J4UP34</accession>
<dbReference type="AlphaFoldDB" id="A0A6J4UP34"/>
<sequence length="213" mass="23398">GLANRGLGFHSGGSRAVYLAPGVPPPDQPHRARRFDADLYTARCALRPLPADRVVGGRLLLRLPRDSFPGADLRIRADPRLWIPPRPLCPHRAGGATAHPQHVRGHDECEPIHDRGGTRSRHECCAGFFQGTAAVGAPRHPRWHQIGLSRDFRQCNACVVDRREDPGAIHLYRNRPSGYDVPAGRRHSDRHSRPPGGIASWQPGTGVHAARCV</sequence>
<feature type="non-terminal residue" evidence="2">
    <location>
        <position position="213"/>
    </location>
</feature>
<gene>
    <name evidence="2" type="ORF">AVDCRST_MAG43-1339</name>
</gene>
<evidence type="ECO:0000313" key="2">
    <source>
        <dbReference type="EMBL" id="CAA9554431.1"/>
    </source>
</evidence>
<organism evidence="2">
    <name type="scientific">uncultured Thermomicrobiales bacterium</name>
    <dbReference type="NCBI Taxonomy" id="1645740"/>
    <lineage>
        <taxon>Bacteria</taxon>
        <taxon>Pseudomonadati</taxon>
        <taxon>Thermomicrobiota</taxon>
        <taxon>Thermomicrobia</taxon>
        <taxon>Thermomicrobiales</taxon>
        <taxon>environmental samples</taxon>
    </lineage>
</organism>
<proteinExistence type="predicted"/>